<dbReference type="KEGG" id="dfa:DFA_10692"/>
<dbReference type="GeneID" id="14866914"/>
<feature type="compositionally biased region" description="Low complexity" evidence="1">
    <location>
        <begin position="98"/>
        <end position="118"/>
    </location>
</feature>
<name>F4QB47_CACFS</name>
<feature type="region of interest" description="Disordered" evidence="1">
    <location>
        <begin position="28"/>
        <end position="71"/>
    </location>
</feature>
<feature type="compositionally biased region" description="Basic and acidic residues" evidence="1">
    <location>
        <begin position="127"/>
        <end position="156"/>
    </location>
</feature>
<dbReference type="RefSeq" id="XP_004351335.1">
    <property type="nucleotide sequence ID" value="XM_004351283.1"/>
</dbReference>
<evidence type="ECO:0000313" key="2">
    <source>
        <dbReference type="EMBL" id="EGG14819.1"/>
    </source>
</evidence>
<protein>
    <submittedName>
        <fullName evidence="2">Uncharacterized protein</fullName>
    </submittedName>
</protein>
<accession>F4QB47</accession>
<dbReference type="EMBL" id="GL883027">
    <property type="protein sequence ID" value="EGG14819.1"/>
    <property type="molecule type" value="Genomic_DNA"/>
</dbReference>
<evidence type="ECO:0000313" key="3">
    <source>
        <dbReference type="Proteomes" id="UP000007797"/>
    </source>
</evidence>
<keyword evidence="3" id="KW-1185">Reference proteome</keyword>
<dbReference type="Proteomes" id="UP000007797">
    <property type="component" value="Unassembled WGS sequence"/>
</dbReference>
<reference evidence="3" key="1">
    <citation type="journal article" date="2011" name="Genome Res.">
        <title>Phylogeny-wide analysis of social amoeba genomes highlights ancient origins for complex intercellular communication.</title>
        <authorList>
            <person name="Heidel A.J."/>
            <person name="Lawal H.M."/>
            <person name="Felder M."/>
            <person name="Schilde C."/>
            <person name="Helps N.R."/>
            <person name="Tunggal B."/>
            <person name="Rivero F."/>
            <person name="John U."/>
            <person name="Schleicher M."/>
            <person name="Eichinger L."/>
            <person name="Platzer M."/>
            <person name="Noegel A.A."/>
            <person name="Schaap P."/>
            <person name="Gloeckner G."/>
        </authorList>
    </citation>
    <scope>NUCLEOTIDE SEQUENCE [LARGE SCALE GENOMIC DNA]</scope>
    <source>
        <strain evidence="3">SH3</strain>
    </source>
</reference>
<organism evidence="2 3">
    <name type="scientific">Cavenderia fasciculata</name>
    <name type="common">Slime mold</name>
    <name type="synonym">Dictyostelium fasciculatum</name>
    <dbReference type="NCBI Taxonomy" id="261658"/>
    <lineage>
        <taxon>Eukaryota</taxon>
        <taxon>Amoebozoa</taxon>
        <taxon>Evosea</taxon>
        <taxon>Eumycetozoa</taxon>
        <taxon>Dictyostelia</taxon>
        <taxon>Acytosteliales</taxon>
        <taxon>Cavenderiaceae</taxon>
        <taxon>Cavenderia</taxon>
    </lineage>
</organism>
<evidence type="ECO:0000256" key="1">
    <source>
        <dbReference type="SAM" id="MobiDB-lite"/>
    </source>
</evidence>
<gene>
    <name evidence="2" type="ORF">DFA_10692</name>
</gene>
<feature type="region of interest" description="Disordered" evidence="1">
    <location>
        <begin position="98"/>
        <end position="156"/>
    </location>
</feature>
<feature type="region of interest" description="Disordered" evidence="1">
    <location>
        <begin position="618"/>
        <end position="646"/>
    </location>
</feature>
<sequence length="833" mass="96339">MMMLNSGGGALCRSLLIGARSFATTVSSTSTSTSTSTTSDTTFISRSYSRSSSSSISSSTYNRLSTSSNNNNNPCIFNHHTFFTSRFYSTVIIDRPTTTTTSTSSSSNNNNNNLNNPSFRMRYQQNNKDRKDKNRKGKNDNKQDKEGKQEETTTTKERRILANGALRYSREELKTIGFLDFESNCFLLGDLDMIAQELKRYLAVHIGNGRVAHQMIRLHRLDETQKYPMVVDREEVAALFRRSLHCLAQRMRDFAHYSPQTTYVPGTRTVEPLTPEKAQMKQDHLAVLAIQKKAMETIFAYFSKYGKDMRFLDYFIQNALNRHSVPLDELIRTLRDADDFESVYRVYDLCVENKIVISTPSAQIILERMLHERPNEIPKLIAYVMNSKPANFALLYIYNEMIGNYLVLDLFEQFLLTLVRPETQFLLYNYTNAMVSYYLIEGNYSQALAHLGRSAQHYNTPPHYTTSTIPLVWNAVISTLGNTNQTERLLQVRRNFEGQYFIYTVAAIESFARHMYTLGRWSDPEILPFYSTANLHIPRSIRPQLIRLQQCEIEHLLSLNKINEAYSLFKTIKSPNNAILSTIFKVIEMKFGNNDNYESLSKKLINHITPIVVGTKQQNQNVVKEEEENQEKESNSTSTSTSTSTTTFRNQSFGITWGAFYRLFFERLLKNDRADLINHYISQHPEYFKGATVSKAVVHLMINAQLTPHDKIRVFLEHYTPLWTRCSDDLHACLLKAYEQLAPNDRDPSVLQKLESFKIYKEDPDSFDKHEIASIFYYNLNFIDTKFINNQVINTKAIHKEKYFEMRNLRQSIEDHQNMKDKKLNTSNSNCVK</sequence>
<proteinExistence type="predicted"/>
<dbReference type="AlphaFoldDB" id="F4QB47"/>
<feature type="compositionally biased region" description="Low complexity" evidence="1">
    <location>
        <begin position="635"/>
        <end position="646"/>
    </location>
</feature>